<organism evidence="1 2">
    <name type="scientific">Arctium lappa</name>
    <name type="common">Greater burdock</name>
    <name type="synonym">Lappa major</name>
    <dbReference type="NCBI Taxonomy" id="4217"/>
    <lineage>
        <taxon>Eukaryota</taxon>
        <taxon>Viridiplantae</taxon>
        <taxon>Streptophyta</taxon>
        <taxon>Embryophyta</taxon>
        <taxon>Tracheophyta</taxon>
        <taxon>Spermatophyta</taxon>
        <taxon>Magnoliopsida</taxon>
        <taxon>eudicotyledons</taxon>
        <taxon>Gunneridae</taxon>
        <taxon>Pentapetalae</taxon>
        <taxon>asterids</taxon>
        <taxon>campanulids</taxon>
        <taxon>Asterales</taxon>
        <taxon>Asteraceae</taxon>
        <taxon>Carduoideae</taxon>
        <taxon>Cardueae</taxon>
        <taxon>Arctiinae</taxon>
        <taxon>Arctium</taxon>
    </lineage>
</organism>
<dbReference type="EMBL" id="CM042048">
    <property type="protein sequence ID" value="KAI3758405.1"/>
    <property type="molecule type" value="Genomic_DNA"/>
</dbReference>
<dbReference type="Proteomes" id="UP001055879">
    <property type="component" value="Linkage Group LG02"/>
</dbReference>
<accession>A0ACB9EIA9</accession>
<sequence length="565" mass="65502">MLFIESKDAYPEIIKAITEGPPPAIMTEILANEEAGIAAMMTPKKTSQMTSQERKTYEGERLAKMYILQSLTNDVYASIDSYKATTKGMWDQIQKIMLPSRISDQLKVASCISRYEGFKARKGETLTETCELVDPLALVSDKRSRSYSRAAEKEPAKSDSEPEETDYDSDPEYTQIKEVVMFLTQAIQKGKFVKKSSSNNQQYSTTRHKQHDTKKKYEGKKRFDEGKKVEKKHNEKSKDEPIKCYNCGRLGHFAKECCKPVVHNSEYYKAKMLLAKEKEAGKALMAEDDHWLNLTDEEREDAEAHMCLMGKHLTDSDQDENDRDSPCQVCTPKFDTVFNQMNITIRKLDSCKQALKENSHQISTLETQVSKQKKILENLLIKNVGQVCEIETLKERCEDFSKESDELKIRVNELTENLQLSENDKIEVVNQRILWEKQHKILTEKLKVLDLKLYKIGQSKHKIHLNAPKEFQYSNQEKGLGYDIPHYLKKTLSKVPTLYAFEFLDLDKTYPEYKIRWTKSPDDEDPELETLKRKNTTKMQLPFVYDSLNESYDTTEPTFLSNDYF</sequence>
<evidence type="ECO:0000313" key="1">
    <source>
        <dbReference type="EMBL" id="KAI3758405.1"/>
    </source>
</evidence>
<name>A0ACB9EIA9_ARCLA</name>
<protein>
    <submittedName>
        <fullName evidence="1">Uncharacterized protein</fullName>
    </submittedName>
</protein>
<comment type="caution">
    <text evidence="1">The sequence shown here is derived from an EMBL/GenBank/DDBJ whole genome shotgun (WGS) entry which is preliminary data.</text>
</comment>
<reference evidence="1 2" key="2">
    <citation type="journal article" date="2022" name="Mol. Ecol. Resour.">
        <title>The genomes of chicory, endive, great burdock and yacon provide insights into Asteraceae paleo-polyploidization history and plant inulin production.</title>
        <authorList>
            <person name="Fan W."/>
            <person name="Wang S."/>
            <person name="Wang H."/>
            <person name="Wang A."/>
            <person name="Jiang F."/>
            <person name="Liu H."/>
            <person name="Zhao H."/>
            <person name="Xu D."/>
            <person name="Zhang Y."/>
        </authorList>
    </citation>
    <scope>NUCLEOTIDE SEQUENCE [LARGE SCALE GENOMIC DNA]</scope>
    <source>
        <strain evidence="2">cv. Niubang</strain>
    </source>
</reference>
<keyword evidence="2" id="KW-1185">Reference proteome</keyword>
<evidence type="ECO:0000313" key="2">
    <source>
        <dbReference type="Proteomes" id="UP001055879"/>
    </source>
</evidence>
<proteinExistence type="predicted"/>
<gene>
    <name evidence="1" type="ORF">L6452_05966</name>
</gene>
<reference evidence="2" key="1">
    <citation type="journal article" date="2022" name="Mol. Ecol. Resour.">
        <title>The genomes of chicory, endive, great burdock and yacon provide insights into Asteraceae palaeo-polyploidization history and plant inulin production.</title>
        <authorList>
            <person name="Fan W."/>
            <person name="Wang S."/>
            <person name="Wang H."/>
            <person name="Wang A."/>
            <person name="Jiang F."/>
            <person name="Liu H."/>
            <person name="Zhao H."/>
            <person name="Xu D."/>
            <person name="Zhang Y."/>
        </authorList>
    </citation>
    <scope>NUCLEOTIDE SEQUENCE [LARGE SCALE GENOMIC DNA]</scope>
    <source>
        <strain evidence="2">cv. Niubang</strain>
    </source>
</reference>